<dbReference type="Proteomes" id="UP000280073">
    <property type="component" value="Unassembled WGS sequence"/>
</dbReference>
<dbReference type="InterPro" id="IPR036188">
    <property type="entry name" value="FAD/NAD-bd_sf"/>
</dbReference>
<gene>
    <name evidence="1" type="ORF">EA686_23545</name>
</gene>
<proteinExistence type="predicted"/>
<comment type="caution">
    <text evidence="1">The sequence shown here is derived from an EMBL/GenBank/DDBJ whole genome shotgun (WGS) entry which is preliminary data.</text>
</comment>
<name>A0A429MJ77_ACIBA</name>
<evidence type="ECO:0000313" key="2">
    <source>
        <dbReference type="Proteomes" id="UP000280073"/>
    </source>
</evidence>
<accession>A0A429MJ77</accession>
<organism evidence="1 2">
    <name type="scientific">Acinetobacter baumannii</name>
    <dbReference type="NCBI Taxonomy" id="470"/>
    <lineage>
        <taxon>Bacteria</taxon>
        <taxon>Pseudomonadati</taxon>
        <taxon>Pseudomonadota</taxon>
        <taxon>Gammaproteobacteria</taxon>
        <taxon>Moraxellales</taxon>
        <taxon>Moraxellaceae</taxon>
        <taxon>Acinetobacter</taxon>
        <taxon>Acinetobacter calcoaceticus/baumannii complex</taxon>
    </lineage>
</organism>
<dbReference type="GO" id="GO:0016874">
    <property type="term" value="F:ligase activity"/>
    <property type="evidence" value="ECO:0007669"/>
    <property type="project" value="UniProtKB-KW"/>
</dbReference>
<sequence length="114" mass="12687">DPITGQGSNNAAKCSKIYFDAILANDNQSFSEQWMVQTFERYWAYAEKVVAWTNSLLLPPEPHVVELLAAASQNQSIASIMANNFDDPRAFAPWWFDADQAQAFLASKNTAKVA</sequence>
<dbReference type="AlphaFoldDB" id="A0A429MJ77"/>
<protein>
    <submittedName>
        <fullName evidence="1">Alanine-phosphoribitol ligase</fullName>
    </submittedName>
</protein>
<reference evidence="1 2" key="1">
    <citation type="submission" date="2018-10" db="EMBL/GenBank/DDBJ databases">
        <title>GWAS and RNA-Seq identify cryptic mechanisms of antimicrobial resistance in Acinetobacter baumannii.</title>
        <authorList>
            <person name="Sahl J.W."/>
        </authorList>
    </citation>
    <scope>NUCLEOTIDE SEQUENCE [LARGE SCALE GENOMIC DNA]</scope>
    <source>
        <strain evidence="1 2">TG28175</strain>
    </source>
</reference>
<feature type="non-terminal residue" evidence="1">
    <location>
        <position position="1"/>
    </location>
</feature>
<evidence type="ECO:0000313" key="1">
    <source>
        <dbReference type="EMBL" id="RSR37442.1"/>
    </source>
</evidence>
<keyword evidence="1" id="KW-0436">Ligase</keyword>
<dbReference type="Gene3D" id="3.50.50.60">
    <property type="entry name" value="FAD/NAD(P)-binding domain"/>
    <property type="match status" value="1"/>
</dbReference>
<dbReference type="EMBL" id="RFDI01001753">
    <property type="protein sequence ID" value="RSR37442.1"/>
    <property type="molecule type" value="Genomic_DNA"/>
</dbReference>